<sequence>METGMVTVVNSNNFDVPRIYPPSSKSTSIHLTGFPTFYSKDHEYLLPVNLWFNYLVNIRKAVDITASVRALKRYWQFLETNNYSWDNFPANDYLKPTYRFRNDDLLKAARSGEIAFSTASMYILHVIKFYEWAAHERFITFTEENKPFNYQIVHIANSGMMSHNNPRFTVRSTDLRIRKPARNEQQKLNPLSQQELLFFADCLKECSDEFIIHQLLQIQSGLRVEEACTFPFSIVEMPNPHIHRYEVEIGIHNGVHTKFNKTRKVEIPNQLMRKMYDYSVSERRLKREKKTDGVNKTLLLNNLGNPLCSNNIQQHFRRLRHHIQNKHNIVFSHRTHDLRATYGTYRLDSLLDHLPVGDALALIMGWMGHKDDKTTWKYLRYLRKEKANQNAIVMLDQILEEAML</sequence>
<organism evidence="4">
    <name type="scientific">Vibrio cholerae (strain MO10)</name>
    <dbReference type="NCBI Taxonomy" id="345072"/>
    <lineage>
        <taxon>Bacteria</taxon>
        <taxon>Pseudomonadati</taxon>
        <taxon>Pseudomonadota</taxon>
        <taxon>Gammaproteobacteria</taxon>
        <taxon>Vibrionales</taxon>
        <taxon>Vibrionaceae</taxon>
        <taxon>Vibrio</taxon>
    </lineage>
</organism>
<dbReference type="CDD" id="cd00397">
    <property type="entry name" value="DNA_BRE_C"/>
    <property type="match status" value="1"/>
</dbReference>
<evidence type="ECO:0000256" key="1">
    <source>
        <dbReference type="ARBA" id="ARBA00022908"/>
    </source>
</evidence>
<dbReference type="Pfam" id="PF00589">
    <property type="entry name" value="Phage_integrase"/>
    <property type="match status" value="1"/>
</dbReference>
<evidence type="ECO:0000313" key="4">
    <source>
        <dbReference type="EMBL" id="EET25433.1"/>
    </source>
</evidence>
<dbReference type="InterPro" id="IPR011010">
    <property type="entry name" value="DNA_brk_join_enz"/>
</dbReference>
<dbReference type="HOGENOM" id="CLU_039906_0_0_6"/>
<dbReference type="InterPro" id="IPR002104">
    <property type="entry name" value="Integrase_catalytic"/>
</dbReference>
<gene>
    <name evidence="4" type="ORF">VchoM_03460</name>
</gene>
<dbReference type="GO" id="GO:0006310">
    <property type="term" value="P:DNA recombination"/>
    <property type="evidence" value="ECO:0007669"/>
    <property type="project" value="UniProtKB-KW"/>
</dbReference>
<keyword evidence="1" id="KW-0229">DNA integration</keyword>
<dbReference type="InterPro" id="IPR050090">
    <property type="entry name" value="Tyrosine_recombinase_XerCD"/>
</dbReference>
<evidence type="ECO:0000259" key="3">
    <source>
        <dbReference type="PROSITE" id="PS51898"/>
    </source>
</evidence>
<accession>A0A0X1L4I4</accession>
<evidence type="ECO:0000256" key="2">
    <source>
        <dbReference type="ARBA" id="ARBA00023172"/>
    </source>
</evidence>
<name>A0A0X1L4I4_VIBCO</name>
<reference evidence="4" key="2">
    <citation type="submission" date="2008-07" db="EMBL/GenBank/DDBJ databases">
        <authorList>
            <consortium name="Broad Institute Genome Sequencing Platform"/>
            <person name="Colwell R."/>
            <person name="Grim C.J."/>
            <person name="Young S."/>
            <person name="Jaffe D."/>
            <person name="Gnerre S."/>
            <person name="Berlin A."/>
            <person name="Heiman D."/>
            <person name="Hepburn T."/>
            <person name="Shea T."/>
            <person name="Sykes S."/>
            <person name="Alvarado L."/>
            <person name="Kodira C."/>
            <person name="Heidelberg J."/>
            <person name="Lander E."/>
            <person name="Galagan J."/>
            <person name="Nusbaum C."/>
            <person name="Birren B."/>
        </authorList>
    </citation>
    <scope>NUCLEOTIDE SEQUENCE [LARGE SCALE GENOMIC DNA]</scope>
    <source>
        <strain evidence="4">MO10</strain>
    </source>
</reference>
<dbReference type="SUPFAM" id="SSF56349">
    <property type="entry name" value="DNA breaking-rejoining enzymes"/>
    <property type="match status" value="1"/>
</dbReference>
<dbReference type="EMBL" id="DS990140">
    <property type="protein sequence ID" value="EET25433.1"/>
    <property type="molecule type" value="Genomic_DNA"/>
</dbReference>
<keyword evidence="2" id="KW-0233">DNA recombination</keyword>
<dbReference type="PROSITE" id="PS51898">
    <property type="entry name" value="TYR_RECOMBINASE"/>
    <property type="match status" value="1"/>
</dbReference>
<dbReference type="PANTHER" id="PTHR30349">
    <property type="entry name" value="PHAGE INTEGRASE-RELATED"/>
    <property type="match status" value="1"/>
</dbReference>
<reference evidence="4" key="1">
    <citation type="submission" date="2005-09" db="EMBL/GenBank/DDBJ databases">
        <title>Annotation of Vibrio cholerae MO10.</title>
        <authorList>
            <person name="Colwell R."/>
            <person name="Grim C.J."/>
            <person name="Young S."/>
            <person name="Jaffe D."/>
            <person name="Gnerre S."/>
            <person name="Berlin A."/>
            <person name="Heiman D."/>
            <person name="Hepburn T."/>
            <person name="Shea T."/>
            <person name="Sykes S."/>
            <person name="Yandava C."/>
            <person name="Alvarado L."/>
            <person name="Kodira C."/>
            <person name="Borodovsky M."/>
            <person name="Heidelberg J."/>
            <person name="Lander E."/>
            <person name="Galagan J."/>
            <person name="Nusbaum C."/>
            <person name="Birren B."/>
        </authorList>
    </citation>
    <scope>NUCLEOTIDE SEQUENCE [LARGE SCALE GENOMIC DNA]</scope>
    <source>
        <strain evidence="4">MO10</strain>
    </source>
</reference>
<dbReference type="Gene3D" id="1.10.443.10">
    <property type="entry name" value="Intergrase catalytic core"/>
    <property type="match status" value="1"/>
</dbReference>
<dbReference type="GO" id="GO:0003677">
    <property type="term" value="F:DNA binding"/>
    <property type="evidence" value="ECO:0007669"/>
    <property type="project" value="InterPro"/>
</dbReference>
<protein>
    <submittedName>
        <fullName evidence="4">Phage integrase family protein</fullName>
    </submittedName>
</protein>
<dbReference type="Proteomes" id="UP000004687">
    <property type="component" value="Unassembled WGS sequence"/>
</dbReference>
<dbReference type="GO" id="GO:0015074">
    <property type="term" value="P:DNA integration"/>
    <property type="evidence" value="ECO:0007669"/>
    <property type="project" value="UniProtKB-KW"/>
</dbReference>
<dbReference type="AlphaFoldDB" id="A0A0X1L4I4"/>
<dbReference type="PANTHER" id="PTHR30349:SF64">
    <property type="entry name" value="PROPHAGE INTEGRASE INTD-RELATED"/>
    <property type="match status" value="1"/>
</dbReference>
<feature type="domain" description="Tyr recombinase" evidence="3">
    <location>
        <begin position="186"/>
        <end position="391"/>
    </location>
</feature>
<dbReference type="InterPro" id="IPR013762">
    <property type="entry name" value="Integrase-like_cat_sf"/>
</dbReference>
<proteinExistence type="predicted"/>